<name>A0ABN9XP91_9DINO</name>
<dbReference type="InterPro" id="IPR011010">
    <property type="entry name" value="DNA_brk_join_enz"/>
</dbReference>
<keyword evidence="4" id="KW-1185">Reference proteome</keyword>
<evidence type="ECO:0000256" key="2">
    <source>
        <dbReference type="SAM" id="MobiDB-lite"/>
    </source>
</evidence>
<dbReference type="SUPFAM" id="SSF56349">
    <property type="entry name" value="DNA breaking-rejoining enzymes"/>
    <property type="match status" value="1"/>
</dbReference>
<protein>
    <recommendedName>
        <fullName evidence="5">Reverse transcriptase domain-containing protein</fullName>
    </recommendedName>
</protein>
<evidence type="ECO:0008006" key="5">
    <source>
        <dbReference type="Google" id="ProtNLM"/>
    </source>
</evidence>
<dbReference type="Gene3D" id="1.10.443.10">
    <property type="entry name" value="Intergrase catalytic core"/>
    <property type="match status" value="1"/>
</dbReference>
<feature type="compositionally biased region" description="Low complexity" evidence="2">
    <location>
        <begin position="628"/>
        <end position="644"/>
    </location>
</feature>
<dbReference type="InterPro" id="IPR013762">
    <property type="entry name" value="Integrase-like_cat_sf"/>
</dbReference>
<gene>
    <name evidence="3" type="ORF">PCOR1329_LOCUS77406</name>
</gene>
<feature type="compositionally biased region" description="Low complexity" evidence="2">
    <location>
        <begin position="686"/>
        <end position="705"/>
    </location>
</feature>
<organism evidence="3 4">
    <name type="scientific">Prorocentrum cordatum</name>
    <dbReference type="NCBI Taxonomy" id="2364126"/>
    <lineage>
        <taxon>Eukaryota</taxon>
        <taxon>Sar</taxon>
        <taxon>Alveolata</taxon>
        <taxon>Dinophyceae</taxon>
        <taxon>Prorocentrales</taxon>
        <taxon>Prorocentraceae</taxon>
        <taxon>Prorocentrum</taxon>
    </lineage>
</organism>
<sequence>MAAPPSTSAQEACSELLGRPCLHCDTANDLPLRPYAPHLVSWPELGNGPQWLADRLGTSERCSLLDLDHALLLPPPSFDEAVETEGRPTLYMDPVLERNRPLYLDFIQSGISRGVFVFGKERTEGVSAFFVAKKDERIRMVLGCRRSNQRFQPHPSVSLFSAAGFADLEVPKDAPLYYAGVDVQNAFYQHKLPAYLRSYFCLPKVTAGELGISRLDGRRVPPWACLYPQLAVVPMGWSWALFFVQKAHERTLDLHDALKPELRAVDFVPVPSPLKEPIHSLYVDNVLVVGTDREAVTRVRREASKALEGSGLAVHDETDAAESMTMLGGQLHGSPARATLAPRRFWKLCMGLGYLVQRRPRVTSRDIEHVIGHCTFAALCRRESLSCFSAVYSFAQQNYQRARPLWASARREFRIFRGLLVTLVSDLDAEWSTKVVMTDACETGHGSVEGEWDLSEVQSAGRWHERWRFRRTREADGGWRPRDRAARAAEAAELDAHPSVLLRQGLANKRFPEVSTHAIRRTSWSTMHYSPLFGKEPMHRKEARGDLHAVKLILSDADSWGKRRVVLGDNLALALALSKGRCRDIFLLNILRRGAALTLASGARMHRRWVPSEFNAADGDSRSREGAAGRAASGASWRAAAARGRQLRHRRSSARGPEGDGRPDSGWPAAPAAPPGLERCPATGSRAPAAVPRPGGAGVGQAAEAQRAWEWPVSAGPSAALGGSDAATPQLGPPGLALLRRPSVVLADPRSIPLRELPRSVQRRLGAGEQARDTARQLSITEAAAVGRRSRLQYTRLLELFLRRSRLTSLAAPAADTDAAVVRFFDELYLEGKVASTGEKLLAAIFMHVPDYQSKGKLALPRAYRALRGWRLLRPSRTRRPLPWAACMGVARQIWKISGRPALAVFWLLMVDTYLRPGEAFRLTCGQVIPPQAHMPKVTIHIDPDYMKRPSKTGEMDETVDVARPWLGNLLVRLAQGPPSGPLWTFTMTEAKDVFERATRALHLDKLLPVLYTARHSGASIDRFTGGISLQEVQRRGRWRQPSSVRRYEKRGLTEAVWGEMEPSAKAYCLQAEAELPSLLAAASISANA</sequence>
<reference evidence="3" key="1">
    <citation type="submission" date="2023-10" db="EMBL/GenBank/DDBJ databases">
        <authorList>
            <person name="Chen Y."/>
            <person name="Shah S."/>
            <person name="Dougan E. K."/>
            <person name="Thang M."/>
            <person name="Chan C."/>
        </authorList>
    </citation>
    <scope>NUCLEOTIDE SEQUENCE [LARGE SCALE GENOMIC DNA]</scope>
</reference>
<keyword evidence="1" id="KW-0233">DNA recombination</keyword>
<accession>A0ABN9XP91</accession>
<evidence type="ECO:0000313" key="3">
    <source>
        <dbReference type="EMBL" id="CAK0899994.1"/>
    </source>
</evidence>
<dbReference type="EMBL" id="CAUYUJ010020708">
    <property type="protein sequence ID" value="CAK0899994.1"/>
    <property type="molecule type" value="Genomic_DNA"/>
</dbReference>
<feature type="region of interest" description="Disordered" evidence="2">
    <location>
        <begin position="615"/>
        <end position="705"/>
    </location>
</feature>
<dbReference type="SUPFAM" id="SSF56672">
    <property type="entry name" value="DNA/RNA polymerases"/>
    <property type="match status" value="1"/>
</dbReference>
<dbReference type="Proteomes" id="UP001189429">
    <property type="component" value="Unassembled WGS sequence"/>
</dbReference>
<evidence type="ECO:0000313" key="4">
    <source>
        <dbReference type="Proteomes" id="UP001189429"/>
    </source>
</evidence>
<comment type="caution">
    <text evidence="3">The sequence shown here is derived from an EMBL/GenBank/DDBJ whole genome shotgun (WGS) entry which is preliminary data.</text>
</comment>
<dbReference type="InterPro" id="IPR043502">
    <property type="entry name" value="DNA/RNA_pol_sf"/>
</dbReference>
<evidence type="ECO:0000256" key="1">
    <source>
        <dbReference type="ARBA" id="ARBA00023172"/>
    </source>
</evidence>
<proteinExistence type="predicted"/>